<keyword evidence="19" id="KW-1185">Reference proteome</keyword>
<comment type="caution">
    <text evidence="18">The sequence shown here is derived from an EMBL/GenBank/DDBJ whole genome shotgun (WGS) entry which is preliminary data.</text>
</comment>
<keyword evidence="5 18" id="KW-0121">Carboxypeptidase</keyword>
<evidence type="ECO:0000256" key="7">
    <source>
        <dbReference type="ARBA" id="ARBA00022729"/>
    </source>
</evidence>
<dbReference type="Pfam" id="PF07943">
    <property type="entry name" value="PBP5_C"/>
    <property type="match status" value="1"/>
</dbReference>
<dbReference type="SUPFAM" id="SSF56601">
    <property type="entry name" value="beta-lactamase/transpeptidase-like"/>
    <property type="match status" value="1"/>
</dbReference>
<keyword evidence="16" id="KW-0812">Transmembrane</keyword>
<dbReference type="PRINTS" id="PR00725">
    <property type="entry name" value="DADACBPTASE1"/>
</dbReference>
<dbReference type="EC" id="3.4.16.4" evidence="4"/>
<keyword evidence="6" id="KW-0645">Protease</keyword>
<evidence type="ECO:0000259" key="17">
    <source>
        <dbReference type="SMART" id="SM00936"/>
    </source>
</evidence>
<dbReference type="InterPro" id="IPR015956">
    <property type="entry name" value="Peniciliin-bd_prot_C_sf"/>
</dbReference>
<evidence type="ECO:0000313" key="18">
    <source>
        <dbReference type="EMBL" id="MBC2396553.1"/>
    </source>
</evidence>
<evidence type="ECO:0000256" key="3">
    <source>
        <dbReference type="ARBA" id="ARBA00007164"/>
    </source>
</evidence>
<keyword evidence="8" id="KW-0378">Hydrolase</keyword>
<evidence type="ECO:0000256" key="10">
    <source>
        <dbReference type="ARBA" id="ARBA00022984"/>
    </source>
</evidence>
<name>A0A923E568_CLOTT</name>
<dbReference type="SUPFAM" id="SSF69189">
    <property type="entry name" value="Penicillin-binding protein associated domain"/>
    <property type="match status" value="1"/>
</dbReference>
<dbReference type="Proteomes" id="UP000563151">
    <property type="component" value="Unassembled WGS sequence"/>
</dbReference>
<feature type="domain" description="Peptidase S11 D-Ala-D-Ala carboxypeptidase A C-terminal" evidence="17">
    <location>
        <begin position="285"/>
        <end position="374"/>
    </location>
</feature>
<keyword evidence="9" id="KW-0133">Cell shape</keyword>
<comment type="similarity">
    <text evidence="3 15">Belongs to the peptidase S11 family.</text>
</comment>
<keyword evidence="16" id="KW-1133">Transmembrane helix</keyword>
<feature type="active site" description="Proton acceptor" evidence="13">
    <location>
        <position position="69"/>
    </location>
</feature>
<evidence type="ECO:0000256" key="2">
    <source>
        <dbReference type="ARBA" id="ARBA00004752"/>
    </source>
</evidence>
<dbReference type="InterPro" id="IPR012907">
    <property type="entry name" value="Peptidase_S11_C"/>
</dbReference>
<comment type="catalytic activity">
    <reaction evidence="12">
        <text>Preferential cleavage: (Ac)2-L-Lys-D-Ala-|-D-Ala. Also transpeptidation of peptidyl-alanyl moieties that are N-acyl substituents of D-alanine.</text>
        <dbReference type="EC" id="3.4.16.4"/>
    </reaction>
</comment>
<evidence type="ECO:0000256" key="13">
    <source>
        <dbReference type="PIRSR" id="PIRSR618044-1"/>
    </source>
</evidence>
<evidence type="ECO:0000256" key="6">
    <source>
        <dbReference type="ARBA" id="ARBA00022670"/>
    </source>
</evidence>
<evidence type="ECO:0000256" key="4">
    <source>
        <dbReference type="ARBA" id="ARBA00012448"/>
    </source>
</evidence>
<keyword evidence="7" id="KW-0732">Signal</keyword>
<organism evidence="18 19">
    <name type="scientific">Clostridium tetanomorphum</name>
    <dbReference type="NCBI Taxonomy" id="1553"/>
    <lineage>
        <taxon>Bacteria</taxon>
        <taxon>Bacillati</taxon>
        <taxon>Bacillota</taxon>
        <taxon>Clostridia</taxon>
        <taxon>Eubacteriales</taxon>
        <taxon>Clostridiaceae</taxon>
        <taxon>Clostridium</taxon>
    </lineage>
</organism>
<dbReference type="InterPro" id="IPR018044">
    <property type="entry name" value="Peptidase_S11"/>
</dbReference>
<dbReference type="Gene3D" id="3.40.710.10">
    <property type="entry name" value="DD-peptidase/beta-lactamase superfamily"/>
    <property type="match status" value="1"/>
</dbReference>
<dbReference type="SMART" id="SM00936">
    <property type="entry name" value="PBP5_C"/>
    <property type="match status" value="1"/>
</dbReference>
<dbReference type="PANTHER" id="PTHR21581:SF6">
    <property type="entry name" value="TRAFFICKING PROTEIN PARTICLE COMPLEX SUBUNIT 12"/>
    <property type="match status" value="1"/>
</dbReference>
<evidence type="ECO:0000256" key="5">
    <source>
        <dbReference type="ARBA" id="ARBA00022645"/>
    </source>
</evidence>
<dbReference type="InterPro" id="IPR012338">
    <property type="entry name" value="Beta-lactam/transpept-like"/>
</dbReference>
<dbReference type="GO" id="GO:0006508">
    <property type="term" value="P:proteolysis"/>
    <property type="evidence" value="ECO:0007669"/>
    <property type="project" value="UniProtKB-KW"/>
</dbReference>
<evidence type="ECO:0000256" key="16">
    <source>
        <dbReference type="SAM" id="Phobius"/>
    </source>
</evidence>
<feature type="binding site" evidence="14">
    <location>
        <position position="235"/>
    </location>
    <ligand>
        <name>substrate</name>
    </ligand>
</feature>
<dbReference type="GO" id="GO:0071555">
    <property type="term" value="P:cell wall organization"/>
    <property type="evidence" value="ECO:0007669"/>
    <property type="project" value="UniProtKB-KW"/>
</dbReference>
<reference evidence="18 19" key="1">
    <citation type="submission" date="2020-04" db="EMBL/GenBank/DDBJ databases">
        <title>Genomic insights into acetone-butanol-ethanol (ABE) fermentation by sequencing solventogenic clostridia strains.</title>
        <authorList>
            <person name="Brown S."/>
        </authorList>
    </citation>
    <scope>NUCLEOTIDE SEQUENCE [LARGE SCALE GENOMIC DNA]</scope>
    <source>
        <strain evidence="18 19">DJ011</strain>
    </source>
</reference>
<feature type="active site" description="Acyl-ester intermediate" evidence="13">
    <location>
        <position position="66"/>
    </location>
</feature>
<dbReference type="PANTHER" id="PTHR21581">
    <property type="entry name" value="D-ALANYL-D-ALANINE CARBOXYPEPTIDASE"/>
    <property type="match status" value="1"/>
</dbReference>
<evidence type="ECO:0000256" key="14">
    <source>
        <dbReference type="PIRSR" id="PIRSR618044-2"/>
    </source>
</evidence>
<dbReference type="EMBL" id="JAAZWO010000002">
    <property type="protein sequence ID" value="MBC2396553.1"/>
    <property type="molecule type" value="Genomic_DNA"/>
</dbReference>
<evidence type="ECO:0000256" key="8">
    <source>
        <dbReference type="ARBA" id="ARBA00022801"/>
    </source>
</evidence>
<protein>
    <recommendedName>
        <fullName evidence="4">serine-type D-Ala-D-Ala carboxypeptidase</fullName>
        <ecNumber evidence="4">3.4.16.4</ecNumber>
    </recommendedName>
</protein>
<proteinExistence type="inferred from homology"/>
<evidence type="ECO:0000256" key="9">
    <source>
        <dbReference type="ARBA" id="ARBA00022960"/>
    </source>
</evidence>
<feature type="transmembrane region" description="Helical" evidence="16">
    <location>
        <begin position="7"/>
        <end position="26"/>
    </location>
</feature>
<dbReference type="RefSeq" id="WP_035148694.1">
    <property type="nucleotide sequence ID" value="NZ_JAAZWO010000002.1"/>
</dbReference>
<evidence type="ECO:0000256" key="12">
    <source>
        <dbReference type="ARBA" id="ARBA00034000"/>
    </source>
</evidence>
<feature type="active site" evidence="13">
    <location>
        <position position="129"/>
    </location>
</feature>
<sequence length="393" mass="43595">MKREEKRLISIIVLLIFAVQILFVPIKVKAEGEGINVEASSALLMEPISGKIIYEKNPHEKFAPASVTKIMTMLIAMEAIDSGKIKLTDKITVSENAKMKGKGGNSSMLLDTGEIRTVEEILKGIAIASGNDAATAMAEYIGGSEEAFVKMMNDKAESLGMKNTSFKNCSGLSAPGHLTTAYDIALMSRELLRHPKVLKYTGTYMETISEGRKSPIGLVNHNKLVRFFKGCDGLKTGFTNEAKYCISATAVRDGVRMLAVIMGAPTYKVRNRDASMLMNHGFSKFECKKILTKDSNVEKIQLGKRDDKFFMAKALEDLNVVVERGSKNKITKKCVVNLDKKHYNKGEVIGYCEVYLNENLIGKGKIYCDREIKKSGFFDNLKYNFNNLFNNGI</sequence>
<gene>
    <name evidence="18" type="ORF">HGG79_02000</name>
</gene>
<evidence type="ECO:0000256" key="11">
    <source>
        <dbReference type="ARBA" id="ARBA00023316"/>
    </source>
</evidence>
<evidence type="ECO:0000256" key="1">
    <source>
        <dbReference type="ARBA" id="ARBA00003217"/>
    </source>
</evidence>
<dbReference type="AlphaFoldDB" id="A0A923E568"/>
<dbReference type="Pfam" id="PF00768">
    <property type="entry name" value="Peptidase_S11"/>
    <property type="match status" value="1"/>
</dbReference>
<accession>A0A923E568</accession>
<dbReference type="InterPro" id="IPR001967">
    <property type="entry name" value="Peptidase_S11_N"/>
</dbReference>
<evidence type="ECO:0000313" key="19">
    <source>
        <dbReference type="Proteomes" id="UP000563151"/>
    </source>
</evidence>
<dbReference type="GO" id="GO:0009252">
    <property type="term" value="P:peptidoglycan biosynthetic process"/>
    <property type="evidence" value="ECO:0007669"/>
    <property type="project" value="UniProtKB-KW"/>
</dbReference>
<evidence type="ECO:0000256" key="15">
    <source>
        <dbReference type="RuleBase" id="RU004016"/>
    </source>
</evidence>
<comment type="function">
    <text evidence="1">Removes C-terminal D-alanyl residues from sugar-peptide cell wall precursors.</text>
</comment>
<dbReference type="GO" id="GO:0008360">
    <property type="term" value="P:regulation of cell shape"/>
    <property type="evidence" value="ECO:0007669"/>
    <property type="project" value="UniProtKB-KW"/>
</dbReference>
<comment type="pathway">
    <text evidence="2">Cell wall biogenesis; peptidoglycan biosynthesis.</text>
</comment>
<keyword evidence="10" id="KW-0573">Peptidoglycan synthesis</keyword>
<keyword evidence="16" id="KW-0472">Membrane</keyword>
<dbReference type="GO" id="GO:0009002">
    <property type="term" value="F:serine-type D-Ala-D-Ala carboxypeptidase activity"/>
    <property type="evidence" value="ECO:0007669"/>
    <property type="project" value="UniProtKB-EC"/>
</dbReference>
<keyword evidence="11" id="KW-0961">Cell wall biogenesis/degradation</keyword>